<keyword evidence="8" id="KW-1185">Reference proteome</keyword>
<proteinExistence type="inferred from homology"/>
<keyword evidence="5" id="KW-0862">Zinc</keyword>
<evidence type="ECO:0000256" key="2">
    <source>
        <dbReference type="ARBA" id="ARBA00007749"/>
    </source>
</evidence>
<dbReference type="Gene3D" id="3.60.15.10">
    <property type="entry name" value="Ribonuclease Z/Hydroxyacylglutathione hydrolase-like"/>
    <property type="match status" value="1"/>
</dbReference>
<comment type="similarity">
    <text evidence="2">Belongs to the metallo-beta-lactamase superfamily.</text>
</comment>
<evidence type="ECO:0000256" key="3">
    <source>
        <dbReference type="ARBA" id="ARBA00022723"/>
    </source>
</evidence>
<keyword evidence="4" id="KW-0378">Hydrolase</keyword>
<comment type="cofactor">
    <cofactor evidence="1">
        <name>Zn(2+)</name>
        <dbReference type="ChEBI" id="CHEBI:29105"/>
    </cofactor>
</comment>
<dbReference type="RefSeq" id="WP_344818803.1">
    <property type="nucleotide sequence ID" value="NZ_BAABCP010000001.1"/>
</dbReference>
<sequence>MMTSTGSGKHKIYFADTTEIKLDEKSISVLLLNSGVHPDVPPEDIRLYGYREQITWPDGSVAPGVLEPICLWYIPTPTMKILVDTGISPENAAHANKVFRTRDQGQVYTTRPEHDIRKFLASHGTTPEEIDVVILTHLHLDHFANAPAYTNARFIVQRRELPWGLTPPPYAEFHWREFTPYLIDVLDRVEAVEGDVTICDGVEAWWVGGHTAGSQAVAVDTELGKVVLAGDFFYSYKNIEWNWPPGNYWSLDEWEQSSQRLRSDSDLIIPNHDYETFERYPRGYIG</sequence>
<dbReference type="Pfam" id="PF00753">
    <property type="entry name" value="Lactamase_B"/>
    <property type="match status" value="1"/>
</dbReference>
<dbReference type="InterPro" id="IPR001279">
    <property type="entry name" value="Metallo-B-lactamas"/>
</dbReference>
<evidence type="ECO:0000256" key="5">
    <source>
        <dbReference type="ARBA" id="ARBA00022833"/>
    </source>
</evidence>
<dbReference type="EMBL" id="BAABCP010000001">
    <property type="protein sequence ID" value="GAA3936852.1"/>
    <property type="molecule type" value="Genomic_DNA"/>
</dbReference>
<dbReference type="Proteomes" id="UP001501591">
    <property type="component" value="Unassembled WGS sequence"/>
</dbReference>
<organism evidence="7 8">
    <name type="scientific">Microbacterium soli</name>
    <dbReference type="NCBI Taxonomy" id="446075"/>
    <lineage>
        <taxon>Bacteria</taxon>
        <taxon>Bacillati</taxon>
        <taxon>Actinomycetota</taxon>
        <taxon>Actinomycetes</taxon>
        <taxon>Micrococcales</taxon>
        <taxon>Microbacteriaceae</taxon>
        <taxon>Microbacterium</taxon>
    </lineage>
</organism>
<protein>
    <recommendedName>
        <fullName evidence="6">Metallo-beta-lactamase domain-containing protein</fullName>
    </recommendedName>
</protein>
<evidence type="ECO:0000256" key="4">
    <source>
        <dbReference type="ARBA" id="ARBA00022801"/>
    </source>
</evidence>
<dbReference type="SMART" id="SM00849">
    <property type="entry name" value="Lactamase_B"/>
    <property type="match status" value="1"/>
</dbReference>
<dbReference type="PANTHER" id="PTHR42978:SF2">
    <property type="entry name" value="102 KBASES UNSTABLE REGION: FROM 1 TO 119443"/>
    <property type="match status" value="1"/>
</dbReference>
<keyword evidence="3" id="KW-0479">Metal-binding</keyword>
<name>A0ABP7N548_9MICO</name>
<reference evidence="8" key="1">
    <citation type="journal article" date="2019" name="Int. J. Syst. Evol. Microbiol.">
        <title>The Global Catalogue of Microorganisms (GCM) 10K type strain sequencing project: providing services to taxonomists for standard genome sequencing and annotation.</title>
        <authorList>
            <consortium name="The Broad Institute Genomics Platform"/>
            <consortium name="The Broad Institute Genome Sequencing Center for Infectious Disease"/>
            <person name="Wu L."/>
            <person name="Ma J."/>
        </authorList>
    </citation>
    <scope>NUCLEOTIDE SEQUENCE [LARGE SCALE GENOMIC DNA]</scope>
    <source>
        <strain evidence="8">JCM 17024</strain>
    </source>
</reference>
<dbReference type="InterPro" id="IPR036866">
    <property type="entry name" value="RibonucZ/Hydroxyglut_hydro"/>
</dbReference>
<gene>
    <name evidence="7" type="ORF">GCM10022383_13880</name>
</gene>
<dbReference type="CDD" id="cd07729">
    <property type="entry name" value="AHL_lactonase_MBL-fold"/>
    <property type="match status" value="1"/>
</dbReference>
<feature type="domain" description="Metallo-beta-lactamase" evidence="6">
    <location>
        <begin position="68"/>
        <end position="272"/>
    </location>
</feature>
<evidence type="ECO:0000313" key="7">
    <source>
        <dbReference type="EMBL" id="GAA3936852.1"/>
    </source>
</evidence>
<dbReference type="SUPFAM" id="SSF56281">
    <property type="entry name" value="Metallo-hydrolase/oxidoreductase"/>
    <property type="match status" value="1"/>
</dbReference>
<comment type="caution">
    <text evidence="7">The sequence shown here is derived from an EMBL/GenBank/DDBJ whole genome shotgun (WGS) entry which is preliminary data.</text>
</comment>
<dbReference type="InterPro" id="IPR051013">
    <property type="entry name" value="MBL_superfamily_lactonases"/>
</dbReference>
<dbReference type="PANTHER" id="PTHR42978">
    <property type="entry name" value="QUORUM-QUENCHING LACTONASE YTNP-RELATED-RELATED"/>
    <property type="match status" value="1"/>
</dbReference>
<evidence type="ECO:0000313" key="8">
    <source>
        <dbReference type="Proteomes" id="UP001501591"/>
    </source>
</evidence>
<accession>A0ABP7N548</accession>
<evidence type="ECO:0000259" key="6">
    <source>
        <dbReference type="SMART" id="SM00849"/>
    </source>
</evidence>
<evidence type="ECO:0000256" key="1">
    <source>
        <dbReference type="ARBA" id="ARBA00001947"/>
    </source>
</evidence>